<dbReference type="AlphaFoldDB" id="A0A1M6F8L8"/>
<gene>
    <name evidence="4" type="ORF">SAMN05443429_106142</name>
</gene>
<dbReference type="RefSeq" id="WP_073179803.1">
    <property type="nucleotide sequence ID" value="NZ_FQYI01000006.1"/>
</dbReference>
<dbReference type="Pfam" id="PF13100">
    <property type="entry name" value="OstA_2"/>
    <property type="match status" value="1"/>
</dbReference>
<dbReference type="PANTHER" id="PTHR30189:SF1">
    <property type="entry name" value="LPS-ASSEMBLY PROTEIN LPTD"/>
    <property type="match status" value="1"/>
</dbReference>
<dbReference type="OrthoDB" id="9805931at2"/>
<proteinExistence type="predicted"/>
<feature type="domain" description="Organic solvent tolerance-like N-terminal" evidence="3">
    <location>
        <begin position="41"/>
        <end position="193"/>
    </location>
</feature>
<dbReference type="InterPro" id="IPR050218">
    <property type="entry name" value="LptD"/>
</dbReference>
<evidence type="ECO:0000313" key="4">
    <source>
        <dbReference type="EMBL" id="SHI94012.1"/>
    </source>
</evidence>
<dbReference type="STRING" id="1118202.SAMN05443429_106142"/>
<dbReference type="PANTHER" id="PTHR30189">
    <property type="entry name" value="LPS-ASSEMBLY PROTEIN"/>
    <property type="match status" value="1"/>
</dbReference>
<reference evidence="4 5" key="1">
    <citation type="submission" date="2016-11" db="EMBL/GenBank/DDBJ databases">
        <authorList>
            <person name="Jaros S."/>
            <person name="Januszkiewicz K."/>
            <person name="Wedrychowicz H."/>
        </authorList>
    </citation>
    <scope>NUCLEOTIDE SEQUENCE [LARGE SCALE GENOMIC DNA]</scope>
    <source>
        <strain evidence="4 5">DSM 25479</strain>
    </source>
</reference>
<feature type="signal peptide" evidence="2">
    <location>
        <begin position="1"/>
        <end position="17"/>
    </location>
</feature>
<dbReference type="InterPro" id="IPR005653">
    <property type="entry name" value="OstA-like_N"/>
</dbReference>
<evidence type="ECO:0000259" key="3">
    <source>
        <dbReference type="Pfam" id="PF13100"/>
    </source>
</evidence>
<accession>A0A1M6F8L8</accession>
<dbReference type="Proteomes" id="UP000184335">
    <property type="component" value="Unassembled WGS sequence"/>
</dbReference>
<evidence type="ECO:0000256" key="1">
    <source>
        <dbReference type="ARBA" id="ARBA00023237"/>
    </source>
</evidence>
<organism evidence="4 5">
    <name type="scientific">Cruoricaptor ignavus</name>
    <dbReference type="NCBI Taxonomy" id="1118202"/>
    <lineage>
        <taxon>Bacteria</taxon>
        <taxon>Pseudomonadati</taxon>
        <taxon>Bacteroidota</taxon>
        <taxon>Flavobacteriia</taxon>
        <taxon>Flavobacteriales</taxon>
        <taxon>Weeksellaceae</taxon>
        <taxon>Cruoricaptor</taxon>
    </lineage>
</organism>
<dbReference type="GO" id="GO:0009279">
    <property type="term" value="C:cell outer membrane"/>
    <property type="evidence" value="ECO:0007669"/>
    <property type="project" value="TreeGrafter"/>
</dbReference>
<keyword evidence="1" id="KW-0998">Cell outer membrane</keyword>
<protein>
    <submittedName>
        <fullName evidence="4">OstA-like protein</fullName>
    </submittedName>
</protein>
<dbReference type="GO" id="GO:1990351">
    <property type="term" value="C:transporter complex"/>
    <property type="evidence" value="ECO:0007669"/>
    <property type="project" value="TreeGrafter"/>
</dbReference>
<evidence type="ECO:0000313" key="5">
    <source>
        <dbReference type="Proteomes" id="UP000184335"/>
    </source>
</evidence>
<evidence type="ECO:0000256" key="2">
    <source>
        <dbReference type="SAM" id="SignalP"/>
    </source>
</evidence>
<keyword evidence="1" id="KW-0472">Membrane</keyword>
<name>A0A1M6F8L8_9FLAO</name>
<feature type="chain" id="PRO_5009917321" evidence="2">
    <location>
        <begin position="18"/>
        <end position="572"/>
    </location>
</feature>
<keyword evidence="2" id="KW-0732">Signal</keyword>
<sequence>MSRILLIILLICSGLQAQVRQNPPTKDPFFSKPPQPKESEKIQHIHSDLFGVDPMQFEGNPYFSGNVQFSHQGSDLFADLVVLYKDQNFVKAIGNVRLQNADGSVITASEMEYDGNSQRGIARKNVVLTDPKQTIKTETLYYDRAANTAYFNSGGTIFANNAVTYTKSATYFVESRTVDLSGNINIDNGQYIVEGSNIRQNQNTNIADIFGPTTIINKQNPANRVYTESGKYNMNTREVFLNKNSTIFYNGKTLKGDKMFYNQNSGYGRATGNVLLNDPAERRFIRGGFGEVYERKDSAVITEKPYAVKVLEKDSIYFSAQKIIAYQKLAPEGKKSFLRAFRQARFFKSNAQARTDSLSFNETDGILHLHGSPVLWSGARQVTGEEVQAYFDLEREYLDSVKVSGNAFAIVKVDSLSKKDEFHQIKGRLMTLKFIQNEIHTAAAIGNAQAITYADNEDSKTREMERIGVAISACGNIEALFQSRIVQIISCNIGASTDIYPMSFISREQRFFPDFSWNTRDRLRRWQDIFLESPNYPEEIYISDDSLYEAAQEEILKEQEKNKAKQPKRNKR</sequence>
<keyword evidence="5" id="KW-1185">Reference proteome</keyword>
<dbReference type="EMBL" id="FQYI01000006">
    <property type="protein sequence ID" value="SHI94012.1"/>
    <property type="molecule type" value="Genomic_DNA"/>
</dbReference>
<dbReference type="Gene3D" id="2.60.450.10">
    <property type="entry name" value="Lipopolysaccharide (LPS) transport protein A like domain"/>
    <property type="match status" value="2"/>
</dbReference>